<protein>
    <submittedName>
        <fullName evidence="4">FAD-dependent monooxygenase</fullName>
    </submittedName>
</protein>
<dbReference type="KEGG" id="phao:HF685_15710"/>
<dbReference type="Gene3D" id="3.30.9.30">
    <property type="match status" value="1"/>
</dbReference>
<evidence type="ECO:0000256" key="2">
    <source>
        <dbReference type="ARBA" id="ARBA00023033"/>
    </source>
</evidence>
<dbReference type="Gene3D" id="3.50.50.60">
    <property type="entry name" value="FAD/NAD(P)-binding domain"/>
    <property type="match status" value="1"/>
</dbReference>
<dbReference type="Pfam" id="PF01494">
    <property type="entry name" value="FAD_binding_3"/>
    <property type="match status" value="1"/>
</dbReference>
<dbReference type="SUPFAM" id="SSF51905">
    <property type="entry name" value="FAD/NAD(P)-binding domain"/>
    <property type="match status" value="1"/>
</dbReference>
<dbReference type="InterPro" id="IPR036188">
    <property type="entry name" value="FAD/NAD-bd_sf"/>
</dbReference>
<proteinExistence type="predicted"/>
<dbReference type="GO" id="GO:0004497">
    <property type="term" value="F:monooxygenase activity"/>
    <property type="evidence" value="ECO:0007669"/>
    <property type="project" value="UniProtKB-KW"/>
</dbReference>
<reference evidence="4 5" key="1">
    <citation type="submission" date="2020-04" db="EMBL/GenBank/DDBJ databases">
        <title>Genome sequence for Sphingorhabdus sp. strain M1.</title>
        <authorList>
            <person name="Park S.-J."/>
        </authorList>
    </citation>
    <scope>NUCLEOTIDE SEQUENCE [LARGE SCALE GENOMIC DNA]</scope>
    <source>
        <strain evidence="4 5">JK6</strain>
    </source>
</reference>
<gene>
    <name evidence="4" type="ORF">HF685_15710</name>
</gene>
<name>A0A6H2DRF0_9SPHN</name>
<dbReference type="InterPro" id="IPR002938">
    <property type="entry name" value="FAD-bd"/>
</dbReference>
<evidence type="ECO:0000313" key="4">
    <source>
        <dbReference type="EMBL" id="QJB70525.1"/>
    </source>
</evidence>
<organism evidence="4 5">
    <name type="scientific">Parasphingorhabdus halotolerans</name>
    <dbReference type="NCBI Taxonomy" id="2725558"/>
    <lineage>
        <taxon>Bacteria</taxon>
        <taxon>Pseudomonadati</taxon>
        <taxon>Pseudomonadota</taxon>
        <taxon>Alphaproteobacteria</taxon>
        <taxon>Sphingomonadales</taxon>
        <taxon>Sphingomonadaceae</taxon>
        <taxon>Parasphingorhabdus</taxon>
    </lineage>
</organism>
<dbReference type="PRINTS" id="PR00420">
    <property type="entry name" value="RNGMNOXGNASE"/>
</dbReference>
<dbReference type="AlphaFoldDB" id="A0A6H2DRF0"/>
<evidence type="ECO:0000259" key="3">
    <source>
        <dbReference type="Pfam" id="PF01494"/>
    </source>
</evidence>
<keyword evidence="1" id="KW-0560">Oxidoreductase</keyword>
<dbReference type="GO" id="GO:0071949">
    <property type="term" value="F:FAD binding"/>
    <property type="evidence" value="ECO:0007669"/>
    <property type="project" value="InterPro"/>
</dbReference>
<dbReference type="EMBL" id="CP051217">
    <property type="protein sequence ID" value="QJB70525.1"/>
    <property type="molecule type" value="Genomic_DNA"/>
</dbReference>
<dbReference type="InterPro" id="IPR050493">
    <property type="entry name" value="FAD-dep_Monooxygenase_BioMet"/>
</dbReference>
<evidence type="ECO:0000313" key="5">
    <source>
        <dbReference type="Proteomes" id="UP000501600"/>
    </source>
</evidence>
<feature type="domain" description="FAD-binding" evidence="3">
    <location>
        <begin position="7"/>
        <end position="319"/>
    </location>
</feature>
<dbReference type="Proteomes" id="UP000501600">
    <property type="component" value="Chromosome"/>
</dbReference>
<sequence length="408" mass="44929">MPLKSQKVAVIGCGPGGLASALFLSRQGNEVTLFERFSTPKPVGSGLLIQPSGQHVLESLGLLNKTKVLAGPVDRLHGLSVPRNRRALDMQYANTGAGVCALGIHRSSLFDILMDAVKERGIPIMVGHEMLGVEESEGGISPHFSNGDHNLIFDLLIDASGAYSVLRQGSQTELKFGAFWTTVDLPENHSIIPRALDQRYYRASKMAGIMPVGVNPATGNQGVAIFWSERPEMVRQIRNMGIEKFRKEYCNLWPEAEPFVSQILSMEELTMAVYVHRTGRASSHRRVFHVGDSWHCTSPQLGQGANMALIDAAALAEALDVESTLENVAKRYKRSRSFHIGLYQMLSRLFTPLYQSNSSLLPLIRDLAIHHFARLPIIRSLIARTVSGHLGITIGNRANRLKSIPPRP</sequence>
<dbReference type="PANTHER" id="PTHR13789:SF309">
    <property type="entry name" value="PUTATIVE (AFU_ORTHOLOGUE AFUA_6G14510)-RELATED"/>
    <property type="match status" value="1"/>
</dbReference>
<keyword evidence="5" id="KW-1185">Reference proteome</keyword>
<evidence type="ECO:0000256" key="1">
    <source>
        <dbReference type="ARBA" id="ARBA00023002"/>
    </source>
</evidence>
<dbReference type="PANTHER" id="PTHR13789">
    <property type="entry name" value="MONOOXYGENASE"/>
    <property type="match status" value="1"/>
</dbReference>
<keyword evidence="2 4" id="KW-0503">Monooxygenase</keyword>
<accession>A0A6H2DRF0</accession>